<dbReference type="PATRIC" id="fig|216942.3.peg.991"/>
<protein>
    <recommendedName>
        <fullName evidence="4">Large ribosomal subunit protein bL17</fullName>
    </recommendedName>
</protein>
<dbReference type="RefSeq" id="WP_075058667.1">
    <property type="nucleotide sequence ID" value="NZ_CP012357.1"/>
</dbReference>
<keyword evidence="7" id="KW-1185">Reference proteome</keyword>
<dbReference type="HAMAP" id="MF_01368">
    <property type="entry name" value="Ribosomal_bL17"/>
    <property type="match status" value="1"/>
</dbReference>
<dbReference type="KEGG" id="sll:SLITO_v1c09750"/>
<dbReference type="AlphaFoldDB" id="A0A0K1W329"/>
<dbReference type="Pfam" id="PF01196">
    <property type="entry name" value="Ribosomal_L17"/>
    <property type="match status" value="1"/>
</dbReference>
<keyword evidence="2 4" id="KW-0689">Ribosomal protein</keyword>
<dbReference type="OrthoDB" id="9809073at2"/>
<dbReference type="STRING" id="216942.SLITO_v1c09750"/>
<accession>A0A0K1W329</accession>
<organism evidence="6 7">
    <name type="scientific">Spiroplasma litorale</name>
    <dbReference type="NCBI Taxonomy" id="216942"/>
    <lineage>
        <taxon>Bacteria</taxon>
        <taxon>Bacillati</taxon>
        <taxon>Mycoplasmatota</taxon>
        <taxon>Mollicutes</taxon>
        <taxon>Entomoplasmatales</taxon>
        <taxon>Spiroplasmataceae</taxon>
        <taxon>Spiroplasma</taxon>
    </lineage>
</organism>
<keyword evidence="3 4" id="KW-0687">Ribonucleoprotein</keyword>
<dbReference type="GO" id="GO:0006412">
    <property type="term" value="P:translation"/>
    <property type="evidence" value="ECO:0007669"/>
    <property type="project" value="UniProtKB-UniRule"/>
</dbReference>
<dbReference type="InterPro" id="IPR000456">
    <property type="entry name" value="Ribosomal_bL17"/>
</dbReference>
<dbReference type="NCBIfam" id="TIGR00059">
    <property type="entry name" value="L17"/>
    <property type="match status" value="1"/>
</dbReference>
<dbReference type="SUPFAM" id="SSF64263">
    <property type="entry name" value="Prokaryotic ribosomal protein L17"/>
    <property type="match status" value="1"/>
</dbReference>
<evidence type="ECO:0000256" key="4">
    <source>
        <dbReference type="HAMAP-Rule" id="MF_01368"/>
    </source>
</evidence>
<proteinExistence type="inferred from homology"/>
<dbReference type="GO" id="GO:0003735">
    <property type="term" value="F:structural constituent of ribosome"/>
    <property type="evidence" value="ECO:0007669"/>
    <property type="project" value="InterPro"/>
</dbReference>
<evidence type="ECO:0000256" key="2">
    <source>
        <dbReference type="ARBA" id="ARBA00022980"/>
    </source>
</evidence>
<evidence type="ECO:0000313" key="6">
    <source>
        <dbReference type="EMBL" id="AKX34586.1"/>
    </source>
</evidence>
<evidence type="ECO:0000313" key="7">
    <source>
        <dbReference type="Proteomes" id="UP000067476"/>
    </source>
</evidence>
<dbReference type="Gene3D" id="3.90.1030.10">
    <property type="entry name" value="Ribosomal protein L17"/>
    <property type="match status" value="1"/>
</dbReference>
<comment type="similarity">
    <text evidence="1 4 5">Belongs to the bacterial ribosomal protein bL17 family.</text>
</comment>
<comment type="subunit">
    <text evidence="4">Part of the 50S ribosomal subunit. Contacts protein L32.</text>
</comment>
<dbReference type="InterPro" id="IPR036373">
    <property type="entry name" value="Ribosomal_bL17_sf"/>
</dbReference>
<evidence type="ECO:0000256" key="1">
    <source>
        <dbReference type="ARBA" id="ARBA00008777"/>
    </source>
</evidence>
<dbReference type="Proteomes" id="UP000067476">
    <property type="component" value="Chromosome"/>
</dbReference>
<name>A0A0K1W329_9MOLU</name>
<gene>
    <name evidence="4 6" type="primary">rplQ</name>
    <name evidence="6" type="ORF">SLITO_v1c09750</name>
</gene>
<dbReference type="PANTHER" id="PTHR14413">
    <property type="entry name" value="RIBOSOMAL PROTEIN L17"/>
    <property type="match status" value="1"/>
</dbReference>
<sequence>MSYIQKQGKNTAWKVALLRNLTTELIIFEKLEITEARAKELRRHFDNMVTLAKKGDLHSRRQAAAWLRHVDVNEKENALQKLFTKLAKKFKTRNGGYTRILKLDNRRGDNAPMCIIELV</sequence>
<dbReference type="GO" id="GO:0022625">
    <property type="term" value="C:cytosolic large ribosomal subunit"/>
    <property type="evidence" value="ECO:0007669"/>
    <property type="project" value="TreeGrafter"/>
</dbReference>
<dbReference type="EMBL" id="CP012357">
    <property type="protein sequence ID" value="AKX34586.1"/>
    <property type="molecule type" value="Genomic_DNA"/>
</dbReference>
<evidence type="ECO:0000256" key="5">
    <source>
        <dbReference type="RuleBase" id="RU000660"/>
    </source>
</evidence>
<evidence type="ECO:0000256" key="3">
    <source>
        <dbReference type="ARBA" id="ARBA00023274"/>
    </source>
</evidence>
<reference evidence="6 7" key="1">
    <citation type="journal article" date="2015" name="Genome Announc.">
        <title>Complete Genome Sequence of Spiroplasma litorale TN-1T (DSM 21781), a Bacterium Isolated from a Green-Eyed Horsefly (Tabanus nigrovittatus).</title>
        <authorList>
            <person name="Lo W.S."/>
            <person name="Lai Y.C."/>
            <person name="Lien Y.W."/>
            <person name="Wang T.H."/>
            <person name="Kuo C.H."/>
        </authorList>
    </citation>
    <scope>NUCLEOTIDE SEQUENCE [LARGE SCALE GENOMIC DNA]</scope>
    <source>
        <strain evidence="6 7">TN-1</strain>
    </source>
</reference>
<dbReference type="PANTHER" id="PTHR14413:SF16">
    <property type="entry name" value="LARGE RIBOSOMAL SUBUNIT PROTEIN BL17M"/>
    <property type="match status" value="1"/>
</dbReference>